<feature type="compositionally biased region" description="Basic and acidic residues" evidence="8">
    <location>
        <begin position="317"/>
        <end position="334"/>
    </location>
</feature>
<feature type="repeat" description="ANK" evidence="5">
    <location>
        <begin position="914"/>
        <end position="947"/>
    </location>
</feature>
<feature type="region of interest" description="Disordered" evidence="8">
    <location>
        <begin position="254"/>
        <end position="714"/>
    </location>
</feature>
<evidence type="ECO:0000256" key="7">
    <source>
        <dbReference type="PROSITE-ProRule" id="PRU00843"/>
    </source>
</evidence>
<feature type="compositionally biased region" description="Basic and acidic residues" evidence="8">
    <location>
        <begin position="580"/>
        <end position="599"/>
    </location>
</feature>
<dbReference type="Gene3D" id="1.20.890.10">
    <property type="entry name" value="cAMP-dependent protein kinase regulatory subunit, dimerization-anchoring domain"/>
    <property type="match status" value="1"/>
</dbReference>
<organism evidence="9 10">
    <name type="scientific">Anopheles albimanus</name>
    <name type="common">New world malaria mosquito</name>
    <dbReference type="NCBI Taxonomy" id="7167"/>
    <lineage>
        <taxon>Eukaryota</taxon>
        <taxon>Metazoa</taxon>
        <taxon>Ecdysozoa</taxon>
        <taxon>Arthropoda</taxon>
        <taxon>Hexapoda</taxon>
        <taxon>Insecta</taxon>
        <taxon>Pterygota</taxon>
        <taxon>Neoptera</taxon>
        <taxon>Endopterygota</taxon>
        <taxon>Diptera</taxon>
        <taxon>Nematocera</taxon>
        <taxon>Culicoidea</taxon>
        <taxon>Culicidae</taxon>
        <taxon>Anophelinae</taxon>
        <taxon>Anopheles</taxon>
    </lineage>
</organism>
<dbReference type="VEuPathDB" id="VectorBase:AALB20_031423"/>
<dbReference type="Gene3D" id="1.25.40.20">
    <property type="entry name" value="Ankyrin repeat-containing domain"/>
    <property type="match status" value="4"/>
</dbReference>
<comment type="caution">
    <text evidence="7">Lacks conserved residue(s) required for the propagation of feature annotation.</text>
</comment>
<dbReference type="Proteomes" id="UP000069272">
    <property type="component" value="Chromosome 2L"/>
</dbReference>
<keyword evidence="3 7" id="KW-0418">Kinase</keyword>
<feature type="repeat" description="ANK" evidence="5">
    <location>
        <begin position="156"/>
        <end position="189"/>
    </location>
</feature>
<keyword evidence="5" id="KW-0040">ANK repeat</keyword>
<keyword evidence="2 7" id="KW-0547">Nucleotide-binding</keyword>
<reference evidence="9" key="2">
    <citation type="submission" date="2022-08" db="UniProtKB">
        <authorList>
            <consortium name="EnsemblMetazoa"/>
        </authorList>
    </citation>
    <scope>IDENTIFICATION</scope>
    <source>
        <strain evidence="9">STECLA/ALBI9_A</strain>
    </source>
</reference>
<feature type="region of interest" description="Disordered" evidence="8">
    <location>
        <begin position="1516"/>
        <end position="1564"/>
    </location>
</feature>
<dbReference type="InterPro" id="IPR022413">
    <property type="entry name" value="ATP-guanido_PTrfase_N"/>
</dbReference>
<proteinExistence type="inferred from homology"/>
<reference evidence="9 10" key="1">
    <citation type="journal article" date="2017" name="G3 (Bethesda)">
        <title>The Physical Genome Mapping of Anopheles albimanus Corrected Scaffold Misassemblies and Identified Interarm Rearrangements in Genus Anopheles.</title>
        <authorList>
            <person name="Artemov G.N."/>
            <person name="Peery A.N."/>
            <person name="Jiang X."/>
            <person name="Tu Z."/>
            <person name="Stegniy V.N."/>
            <person name="Sharakhova M.V."/>
            <person name="Sharakhov I.V."/>
        </authorList>
    </citation>
    <scope>NUCLEOTIDE SEQUENCE [LARGE SCALE GENOMIC DNA]</scope>
    <source>
        <strain evidence="9 10">ALBI9_A</strain>
    </source>
</reference>
<name>A0A182F529_ANOAL</name>
<dbReference type="GO" id="GO:0005524">
    <property type="term" value="F:ATP binding"/>
    <property type="evidence" value="ECO:0007669"/>
    <property type="project" value="UniProtKB-UniRule"/>
</dbReference>
<feature type="repeat" description="ANK" evidence="5">
    <location>
        <begin position="1749"/>
        <end position="1782"/>
    </location>
</feature>
<feature type="compositionally biased region" description="Basic and acidic residues" evidence="8">
    <location>
        <begin position="1517"/>
        <end position="1526"/>
    </location>
</feature>
<feature type="compositionally biased region" description="Polar residues" evidence="8">
    <location>
        <begin position="516"/>
        <end position="539"/>
    </location>
</feature>
<dbReference type="Gene3D" id="3.30.590.10">
    <property type="entry name" value="Glutamine synthetase/guanido kinase, catalytic domain"/>
    <property type="match status" value="1"/>
</dbReference>
<feature type="compositionally biased region" description="Polar residues" evidence="8">
    <location>
        <begin position="269"/>
        <end position="286"/>
    </location>
</feature>
<feature type="binding site" evidence="7">
    <location>
        <begin position="1179"/>
        <end position="1183"/>
    </location>
    <ligand>
        <name>ATP</name>
        <dbReference type="ChEBI" id="CHEBI:30616"/>
    </ligand>
</feature>
<evidence type="ECO:0000256" key="6">
    <source>
        <dbReference type="PROSITE-ProRule" id="PRU00842"/>
    </source>
</evidence>
<dbReference type="Pfam" id="PF05186">
    <property type="entry name" value="Dpy-30"/>
    <property type="match status" value="1"/>
</dbReference>
<comment type="similarity">
    <text evidence="6">Belongs to the ATP:guanido phosphotransferase family.</text>
</comment>
<dbReference type="PANTHER" id="PTHR24172:SF4">
    <property type="entry name" value="ANK_REP_REGION DOMAIN-CONTAINING PROTEIN"/>
    <property type="match status" value="1"/>
</dbReference>
<evidence type="ECO:0000313" key="10">
    <source>
        <dbReference type="Proteomes" id="UP000069272"/>
    </source>
</evidence>
<dbReference type="InterPro" id="IPR036770">
    <property type="entry name" value="Ankyrin_rpt-contain_sf"/>
</dbReference>
<dbReference type="PROSITE" id="PS50297">
    <property type="entry name" value="ANK_REP_REGION"/>
    <property type="match status" value="5"/>
</dbReference>
<dbReference type="PROSITE" id="PS51510">
    <property type="entry name" value="PHOSPHAGEN_KINASE_C"/>
    <property type="match status" value="1"/>
</dbReference>
<dbReference type="SMART" id="SM00248">
    <property type="entry name" value="ANK"/>
    <property type="match status" value="7"/>
</dbReference>
<dbReference type="InterPro" id="IPR022414">
    <property type="entry name" value="ATP-guanido_PTrfase_cat"/>
</dbReference>
<dbReference type="STRING" id="7167.A0A182F529"/>
<accession>A0A182F529</accession>
<feature type="binding site" evidence="7">
    <location>
        <begin position="1355"/>
        <end position="1359"/>
    </location>
    <ligand>
        <name>ATP</name>
        <dbReference type="ChEBI" id="CHEBI:30616"/>
    </ligand>
</feature>
<feature type="compositionally biased region" description="Polar residues" evidence="8">
    <location>
        <begin position="424"/>
        <end position="451"/>
    </location>
</feature>
<dbReference type="Pfam" id="PF02807">
    <property type="entry name" value="ATP-gua_PtransN"/>
    <property type="match status" value="1"/>
</dbReference>
<dbReference type="EnsemblMetazoa" id="AALB001571-RA">
    <property type="protein sequence ID" value="AALB001571-PA"/>
    <property type="gene ID" value="AALB001571"/>
</dbReference>
<feature type="repeat" description="ANK" evidence="5">
    <location>
        <begin position="122"/>
        <end position="154"/>
    </location>
</feature>
<feature type="compositionally biased region" description="Basic and acidic residues" evidence="8">
    <location>
        <begin position="472"/>
        <end position="489"/>
    </location>
</feature>
<feature type="repeat" description="ANK" evidence="5">
    <location>
        <begin position="1564"/>
        <end position="1598"/>
    </location>
</feature>
<dbReference type="PANTHER" id="PTHR24172">
    <property type="entry name" value="ANK_REP_REGION DOMAIN-CONTAINING PROTEIN"/>
    <property type="match status" value="1"/>
</dbReference>
<dbReference type="InterPro" id="IPR014746">
    <property type="entry name" value="Gln_synth/guanido_kin_cat_dom"/>
</dbReference>
<dbReference type="PROSITE" id="PS50088">
    <property type="entry name" value="ANK_REPEAT"/>
    <property type="match status" value="6"/>
</dbReference>
<feature type="binding site" evidence="7">
    <location>
        <begin position="1379"/>
        <end position="1384"/>
    </location>
    <ligand>
        <name>ATP</name>
        <dbReference type="ChEBI" id="CHEBI:30616"/>
    </ligand>
</feature>
<dbReference type="GO" id="GO:0016301">
    <property type="term" value="F:kinase activity"/>
    <property type="evidence" value="ECO:0007669"/>
    <property type="project" value="UniProtKB-KW"/>
</dbReference>
<keyword evidence="1 7" id="KW-0808">Transferase</keyword>
<dbReference type="Pfam" id="PF00217">
    <property type="entry name" value="ATP-gua_Ptrans"/>
    <property type="match status" value="1"/>
</dbReference>
<dbReference type="InterPro" id="IPR007858">
    <property type="entry name" value="Dpy-30_motif"/>
</dbReference>
<dbReference type="InterPro" id="IPR049630">
    <property type="entry name" value="DYDC-like_DD"/>
</dbReference>
<feature type="compositionally biased region" description="Polar residues" evidence="8">
    <location>
        <begin position="656"/>
        <end position="693"/>
    </location>
</feature>
<dbReference type="PROSITE" id="PS51509">
    <property type="entry name" value="PHOSPHAGEN_KINASE_N"/>
    <property type="match status" value="1"/>
</dbReference>
<keyword evidence="4 7" id="KW-0067">ATP-binding</keyword>
<sequence length="1806" mass="198317">MLAPAMPQGQPVARERQFHRRTHGLYFHSSPPKAIKPSNIRIWLHHKQMSKLAKVLWAGQGMRLRTETSHHPKMKRFLECVPHVMGVIKDIHQAVIENDLDTLKEKTAPPAPRVILTSKDANGLTPLHKAAGLAHTQIVEYILSVWPSLSSVEDHTGKTPLHWAASAKNNARSFNLLVQAGADETALDDRHKPAEYYKNKPSDIDRSLLSVIPEAPRISQQGFPAYFDWGMFTLEEDSDEGSQTRMKPFLSQNNLLDADPASGTDNDHTSASVAKSKSVHNLTNGVLTDLSAGEPDKESANVKESPLNGTENGMNGDGKEADQEESGVNREHEATPTPTTAAEDETVVEPLEQHTLPEDGEANVPKGDESTNGDGGHDEHIVSAGTESVDQEDEVEQGGGEKLEEVITSTDATDGGGSADERQASAQSTSTVKSSKAGSRQPSAREVSSNGIHGPEELGEDNDSVHYVETNDSSREAVEEGEVSRDSLEHAPSAPKDDEIDQDSLGKDGDTEEAVLQSNNQEVEADTGSTRSLSAQSVKESAMKAPSRATSVKSNKSTGTGVESSDLAQVSKPSSASSERMPEKLPEDQPRSTESHEGNDFAQEGSSVKQTTAPSSASGERTGSNKGGHTETTNQTPKVTSGSSAGSAKDEEVGSRQASSGTSSDIASAKSTASVNNNRPASVISNKSINSRKSPGDRKDIGSEADDDSDSNNTDVQIVSYRTQDEQQELSEMLQDASEPMQTTELQEINRTPVESPSQALEIEGRVQGEADNGQLQSQNQRLVREELEQRLNAEKSVQDAIATADLEQLAVIVLEGKGKTLIGRTSEQSEIQAFLDNVPAYMGKIRRVHLAAREGNLRDLQSALDRRKFATAKDEVSPHGATPLHVATVFGHAGIVRYLAGRFPETLSATDDNGRTPLHYAATLKDNGHFYNLLTHLGANPKVEDSLNHSAEYYLGHVQSQGILSHRQLLRDYGAKEELAEEMLNDQVPDDLHSARRPLDDADTLTTLERCYKIIHEPIDDLVRAVGLPTNSVPGSASSLRILITSYLARFLKRSVFDKIKKRQTRLDHNLFDLIWPAMKKATKERRLDEDLNVGIVLPDYDVFVVFQEFLVPLIKDVHCMELTQPFMPHPGMQYFPRYAVDERPDRGQGDTSNGNILRENPDNVRLNLDTSGKYITGCVIECSRNLDAFEFPLNLGIAQLEQVERLITAKVLSMDFVRATGETELGIYYSMNEVLENPSEVRTVLAATGLLIPLLDHTDPYQAAESIAINGRYWPYGRGVYVSLEGNLVVWVNAQDHLRLLCCTDSKDPGAIGTAYSKVGRAMQYLEERIQFKHSYFLGHLISRPSFLGTGLKFTLTLALAHLCNERENLRHLCVARGLHLITDADSQPSVRMCNMRSLAQTEWQLFQDFSGAITNIVALEKEMSMSNSLHIAATLLRIFRKKKHSLGTDGPVTQTLGDPLIKGLTEVANKRPPDPIVYLANYLYNFANQKAKTGAKELGNDTNNNLIEGTVKQAAEKEVESSVKRAASPPTAMEPTVREEKPPSPEDSDENLGPSDDRDEHGQSMLHFACARSHGRNALIQLIEESGINITYRDELYRTARDVALQATQPDNAREIDRYVIGLAAKGDLETLNGMLLDGYDHIVDIVASDGIAILEVAKSRGHQDVVSFFETARNFEENRENLLAAIREKNLETVVKLTKGSDGAKLVRAKNYYGRNALHIAVLMENEDIVDYLASNFSAALKIGDNRTPLHYAMGVSSVEAISRILIKNGAKRVVKDLKGRQPTYYFMNKADILRLQEEEKE</sequence>
<feature type="repeat" description="ANK" evidence="5">
    <location>
        <begin position="880"/>
        <end position="900"/>
    </location>
</feature>
<evidence type="ECO:0000256" key="1">
    <source>
        <dbReference type="ARBA" id="ARBA00022679"/>
    </source>
</evidence>
<evidence type="ECO:0000256" key="4">
    <source>
        <dbReference type="ARBA" id="ARBA00022840"/>
    </source>
</evidence>
<evidence type="ECO:0000256" key="2">
    <source>
        <dbReference type="ARBA" id="ARBA00022741"/>
    </source>
</evidence>
<dbReference type="SUPFAM" id="SSF48403">
    <property type="entry name" value="Ankyrin repeat"/>
    <property type="match status" value="3"/>
</dbReference>
<evidence type="ECO:0000256" key="5">
    <source>
        <dbReference type="PROSITE-ProRule" id="PRU00023"/>
    </source>
</evidence>
<dbReference type="Gene3D" id="1.10.135.10">
    <property type="entry name" value="ATP:guanido phosphotransferase, N-terminal domain"/>
    <property type="match status" value="1"/>
</dbReference>
<feature type="compositionally biased region" description="Polar residues" evidence="8">
    <location>
        <begin position="630"/>
        <end position="646"/>
    </location>
</feature>
<dbReference type="Pfam" id="PF12796">
    <property type="entry name" value="Ank_2"/>
    <property type="match status" value="3"/>
</dbReference>
<evidence type="ECO:0000256" key="3">
    <source>
        <dbReference type="ARBA" id="ARBA00022777"/>
    </source>
</evidence>
<keyword evidence="10" id="KW-1185">Reference proteome</keyword>
<dbReference type="VEuPathDB" id="VectorBase:AALB001571"/>
<protein>
    <submittedName>
        <fullName evidence="9">Uncharacterized protein</fullName>
    </submittedName>
</protein>
<dbReference type="SUPFAM" id="SSF55931">
    <property type="entry name" value="Glutamine synthetase/guanido kinase"/>
    <property type="match status" value="1"/>
</dbReference>
<feature type="binding site" evidence="7">
    <location>
        <position position="1301"/>
    </location>
    <ligand>
        <name>ATP</name>
        <dbReference type="ChEBI" id="CHEBI:30616"/>
    </ligand>
</feature>
<feature type="compositionally biased region" description="Polar residues" evidence="8">
    <location>
        <begin position="548"/>
        <end position="578"/>
    </location>
</feature>
<dbReference type="CDD" id="cd22966">
    <property type="entry name" value="DD_DYDC-like"/>
    <property type="match status" value="1"/>
</dbReference>
<feature type="compositionally biased region" description="Polar residues" evidence="8">
    <location>
        <begin position="604"/>
        <end position="624"/>
    </location>
</feature>
<dbReference type="SUPFAM" id="SSF48034">
    <property type="entry name" value="Guanido kinase N-terminal domain"/>
    <property type="match status" value="1"/>
</dbReference>
<evidence type="ECO:0000313" key="9">
    <source>
        <dbReference type="EnsemblMetazoa" id="AALB001571-PA"/>
    </source>
</evidence>
<evidence type="ECO:0000256" key="8">
    <source>
        <dbReference type="SAM" id="MobiDB-lite"/>
    </source>
</evidence>
<dbReference type="InterPro" id="IPR002110">
    <property type="entry name" value="Ankyrin_rpt"/>
</dbReference>
<dbReference type="InterPro" id="IPR036802">
    <property type="entry name" value="ATP-guanido_PTrfase_N_sf"/>
</dbReference>